<feature type="transmembrane region" description="Helical" evidence="2">
    <location>
        <begin position="33"/>
        <end position="52"/>
    </location>
</feature>
<feature type="compositionally biased region" description="Polar residues" evidence="1">
    <location>
        <begin position="89"/>
        <end position="99"/>
    </location>
</feature>
<dbReference type="Proteomes" id="UP000006038">
    <property type="component" value="Unassembled WGS sequence"/>
</dbReference>
<accession>J3KU32</accession>
<dbReference type="EnsemblPlants" id="OB0039G10060.1">
    <property type="protein sequence ID" value="OB0039G10060.1"/>
    <property type="gene ID" value="OB0039G10060"/>
</dbReference>
<evidence type="ECO:0000313" key="4">
    <source>
        <dbReference type="Proteomes" id="UP000006038"/>
    </source>
</evidence>
<name>J3KU32_ORYBR</name>
<dbReference type="HOGENOM" id="CLU_2324150_0_0_1"/>
<keyword evidence="4" id="KW-1185">Reference proteome</keyword>
<evidence type="ECO:0000256" key="2">
    <source>
        <dbReference type="SAM" id="Phobius"/>
    </source>
</evidence>
<reference evidence="3" key="1">
    <citation type="submission" date="2015-06" db="UniProtKB">
        <authorList>
            <consortium name="EnsemblPlants"/>
        </authorList>
    </citation>
    <scope>IDENTIFICATION</scope>
</reference>
<sequence length="99" mass="11056">MTRQIDRSIDHTACLLPCKNMEKTTTRQTGEQIALFAVCTCAFICSILQQSLEKTMQGRCNGYRSISSSSKKQEAINRINQDVRGPQPAESQNKFLIGS</sequence>
<keyword evidence="2" id="KW-1133">Transmembrane helix</keyword>
<evidence type="ECO:0000256" key="1">
    <source>
        <dbReference type="SAM" id="MobiDB-lite"/>
    </source>
</evidence>
<feature type="region of interest" description="Disordered" evidence="1">
    <location>
        <begin position="64"/>
        <end position="99"/>
    </location>
</feature>
<proteinExistence type="predicted"/>
<evidence type="ECO:0000313" key="3">
    <source>
        <dbReference type="EnsemblPlants" id="OB0039G10060.1"/>
    </source>
</evidence>
<keyword evidence="2" id="KW-0472">Membrane</keyword>
<dbReference type="AlphaFoldDB" id="J3KU32"/>
<protein>
    <submittedName>
        <fullName evidence="3">Uncharacterized protein</fullName>
    </submittedName>
</protein>
<organism evidence="3">
    <name type="scientific">Oryza brachyantha</name>
    <name type="common">malo sina</name>
    <dbReference type="NCBI Taxonomy" id="4533"/>
    <lineage>
        <taxon>Eukaryota</taxon>
        <taxon>Viridiplantae</taxon>
        <taxon>Streptophyta</taxon>
        <taxon>Embryophyta</taxon>
        <taxon>Tracheophyta</taxon>
        <taxon>Spermatophyta</taxon>
        <taxon>Magnoliopsida</taxon>
        <taxon>Liliopsida</taxon>
        <taxon>Poales</taxon>
        <taxon>Poaceae</taxon>
        <taxon>BOP clade</taxon>
        <taxon>Oryzoideae</taxon>
        <taxon>Oryzeae</taxon>
        <taxon>Oryzinae</taxon>
        <taxon>Oryza</taxon>
    </lineage>
</organism>
<dbReference type="Gramene" id="OB0039G10060.1">
    <property type="protein sequence ID" value="OB0039G10060.1"/>
    <property type="gene ID" value="OB0039G10060"/>
</dbReference>
<keyword evidence="2" id="KW-0812">Transmembrane</keyword>